<dbReference type="InterPro" id="IPR016164">
    <property type="entry name" value="FAD-linked_Oxase-like_C"/>
</dbReference>
<dbReference type="Proteomes" id="UP000249354">
    <property type="component" value="Unassembled WGS sequence"/>
</dbReference>
<evidence type="ECO:0000313" key="4">
    <source>
        <dbReference type="EMBL" id="PZO22176.1"/>
    </source>
</evidence>
<dbReference type="SUPFAM" id="SSF55103">
    <property type="entry name" value="FAD-linked oxidases, C-terminal domain"/>
    <property type="match status" value="1"/>
</dbReference>
<evidence type="ECO:0000256" key="2">
    <source>
        <dbReference type="ARBA" id="ARBA00022827"/>
    </source>
</evidence>
<dbReference type="PANTHER" id="PTHR11748:SF103">
    <property type="entry name" value="GLYCOLATE OXIDASE SUBUNIT GLCE"/>
    <property type="match status" value="1"/>
</dbReference>
<dbReference type="AlphaFoldDB" id="A0A2W4UL76"/>
<name>A0A2W4UL76_9CYAN</name>
<dbReference type="InterPro" id="IPR036318">
    <property type="entry name" value="FAD-bd_PCMH-like_sf"/>
</dbReference>
<dbReference type="PANTHER" id="PTHR11748">
    <property type="entry name" value="D-LACTATE DEHYDROGENASE"/>
    <property type="match status" value="1"/>
</dbReference>
<keyword evidence="1" id="KW-0285">Flavoprotein</keyword>
<keyword evidence="2" id="KW-0274">FAD</keyword>
<protein>
    <submittedName>
        <fullName evidence="4">FAD-binding oxidoreductase</fullName>
    </submittedName>
</protein>
<dbReference type="InterPro" id="IPR016166">
    <property type="entry name" value="FAD-bd_PCMH"/>
</dbReference>
<dbReference type="GO" id="GO:0071949">
    <property type="term" value="F:FAD binding"/>
    <property type="evidence" value="ECO:0007669"/>
    <property type="project" value="InterPro"/>
</dbReference>
<proteinExistence type="predicted"/>
<dbReference type="GO" id="GO:0003824">
    <property type="term" value="F:catalytic activity"/>
    <property type="evidence" value="ECO:0007669"/>
    <property type="project" value="InterPro"/>
</dbReference>
<gene>
    <name evidence="4" type="ORF">DCF25_03655</name>
</gene>
<sequence>MSAIASRLADDLDVTEWDALEADKQARIMAAIGANTPPSCVATPRTEDELSKVMAYSYENGWRVLPMGQGSKLSWGGLAKGIDLVVSTAQLNRLVEHAVGDFTVTVEPGLKVADLQRQLRAQGQFLAVDPAFGELASLGGLVATADTGSLRQRYGGLRDALIGVKFVRYDGAIAKAGGRVVKNVAGYDLMKLMTGSYGSLGILSELTFRLYPVARNLRTVVLSGGGKAIEQAMAEVRMSGLTPESLDVVSATLNHRAGSIGDRVLPQAERSRSLTIVVRFQGVAEGVEEQTAWLKKIATTHGMGCEQMDGAADAEFWAQSQAIIRSDTVLCKVGLRPSGIPWLLELVDDVNLDGYARLHGGNGLGWVQLAQRDELAEGVEKLRSHCQKNGGFLSLLQGPKSLKQSMDVWGYAGDALGVMRDIKDKFDPQRLLSPGRFVGGL</sequence>
<feature type="domain" description="FAD-binding PCMH-type" evidence="3">
    <location>
        <begin position="34"/>
        <end position="213"/>
    </location>
</feature>
<dbReference type="EMBL" id="QBMC01000013">
    <property type="protein sequence ID" value="PZO22176.1"/>
    <property type="molecule type" value="Genomic_DNA"/>
</dbReference>
<dbReference type="Gene3D" id="3.30.465.10">
    <property type="match status" value="1"/>
</dbReference>
<reference evidence="5" key="1">
    <citation type="submission" date="2018-04" db="EMBL/GenBank/DDBJ databases">
        <authorList>
            <person name="Cornet L."/>
        </authorList>
    </citation>
    <scope>NUCLEOTIDE SEQUENCE [LARGE SCALE GENOMIC DNA]</scope>
</reference>
<reference evidence="4 5" key="2">
    <citation type="submission" date="2018-06" db="EMBL/GenBank/DDBJ databases">
        <title>Metagenomic assembly of (sub)arctic Cyanobacteria and their associated microbiome from non-axenic cultures.</title>
        <authorList>
            <person name="Baurain D."/>
        </authorList>
    </citation>
    <scope>NUCLEOTIDE SEQUENCE [LARGE SCALE GENOMIC DNA]</scope>
    <source>
        <strain evidence="4">ULC129bin1</strain>
    </source>
</reference>
<organism evidence="4 5">
    <name type="scientific">Leptolyngbya foveolarum</name>
    <dbReference type="NCBI Taxonomy" id="47253"/>
    <lineage>
        <taxon>Bacteria</taxon>
        <taxon>Bacillati</taxon>
        <taxon>Cyanobacteriota</taxon>
        <taxon>Cyanophyceae</taxon>
        <taxon>Leptolyngbyales</taxon>
        <taxon>Leptolyngbyaceae</taxon>
        <taxon>Leptolyngbya group</taxon>
        <taxon>Leptolyngbya</taxon>
    </lineage>
</organism>
<evidence type="ECO:0000313" key="5">
    <source>
        <dbReference type="Proteomes" id="UP000249354"/>
    </source>
</evidence>
<dbReference type="InterPro" id="IPR016169">
    <property type="entry name" value="FAD-bd_PCMH_sub2"/>
</dbReference>
<dbReference type="SUPFAM" id="SSF56176">
    <property type="entry name" value="FAD-binding/transporter-associated domain-like"/>
    <property type="match status" value="1"/>
</dbReference>
<comment type="caution">
    <text evidence="4">The sequence shown here is derived from an EMBL/GenBank/DDBJ whole genome shotgun (WGS) entry which is preliminary data.</text>
</comment>
<dbReference type="Pfam" id="PF01565">
    <property type="entry name" value="FAD_binding_4"/>
    <property type="match status" value="1"/>
</dbReference>
<evidence type="ECO:0000256" key="1">
    <source>
        <dbReference type="ARBA" id="ARBA00022630"/>
    </source>
</evidence>
<dbReference type="InterPro" id="IPR006094">
    <property type="entry name" value="Oxid_FAD_bind_N"/>
</dbReference>
<dbReference type="PROSITE" id="PS51387">
    <property type="entry name" value="FAD_PCMH"/>
    <property type="match status" value="1"/>
</dbReference>
<evidence type="ECO:0000259" key="3">
    <source>
        <dbReference type="PROSITE" id="PS51387"/>
    </source>
</evidence>
<accession>A0A2W4UL76</accession>